<keyword evidence="8 10" id="KW-0460">Magnesium</keyword>
<evidence type="ECO:0000256" key="2">
    <source>
        <dbReference type="ARBA" id="ARBA00003213"/>
    </source>
</evidence>
<dbReference type="GO" id="GO:0052381">
    <property type="term" value="F:tRNA dimethylallyltransferase activity"/>
    <property type="evidence" value="ECO:0007669"/>
    <property type="project" value="UniProtKB-EC"/>
</dbReference>
<keyword evidence="4 10" id="KW-0808">Transferase</keyword>
<comment type="similarity">
    <text evidence="3 10 13">Belongs to the IPP transferase family.</text>
</comment>
<organism evidence="14 15">
    <name type="scientific">Pseudahrensia aquimaris</name>
    <dbReference type="NCBI Taxonomy" id="744461"/>
    <lineage>
        <taxon>Bacteria</taxon>
        <taxon>Pseudomonadati</taxon>
        <taxon>Pseudomonadota</taxon>
        <taxon>Alphaproteobacteria</taxon>
        <taxon>Hyphomicrobiales</taxon>
        <taxon>Ahrensiaceae</taxon>
        <taxon>Pseudahrensia</taxon>
    </lineage>
</organism>
<feature type="binding site" evidence="10">
    <location>
        <begin position="13"/>
        <end position="18"/>
    </location>
    <ligand>
        <name>substrate</name>
    </ligand>
</feature>
<dbReference type="Proteomes" id="UP001597101">
    <property type="component" value="Unassembled WGS sequence"/>
</dbReference>
<comment type="caution">
    <text evidence="10">Lacks conserved residue(s) required for the propagation of feature annotation.</text>
</comment>
<evidence type="ECO:0000256" key="6">
    <source>
        <dbReference type="ARBA" id="ARBA00022741"/>
    </source>
</evidence>
<evidence type="ECO:0000256" key="13">
    <source>
        <dbReference type="RuleBase" id="RU003785"/>
    </source>
</evidence>
<dbReference type="Gene3D" id="3.40.50.300">
    <property type="entry name" value="P-loop containing nucleotide triphosphate hydrolases"/>
    <property type="match status" value="1"/>
</dbReference>
<dbReference type="SUPFAM" id="SSF52540">
    <property type="entry name" value="P-loop containing nucleoside triphosphate hydrolases"/>
    <property type="match status" value="1"/>
</dbReference>
<evidence type="ECO:0000256" key="4">
    <source>
        <dbReference type="ARBA" id="ARBA00022679"/>
    </source>
</evidence>
<feature type="site" description="Interaction with substrate tRNA" evidence="10">
    <location>
        <position position="102"/>
    </location>
</feature>
<feature type="region of interest" description="Interaction with substrate tRNA" evidence="10">
    <location>
        <begin position="36"/>
        <end position="39"/>
    </location>
</feature>
<dbReference type="PANTHER" id="PTHR11088:SF60">
    <property type="entry name" value="TRNA DIMETHYLALLYLTRANSFERASE"/>
    <property type="match status" value="1"/>
</dbReference>
<evidence type="ECO:0000256" key="11">
    <source>
        <dbReference type="RuleBase" id="RU003783"/>
    </source>
</evidence>
<dbReference type="HAMAP" id="MF_00185">
    <property type="entry name" value="IPP_trans"/>
    <property type="match status" value="1"/>
</dbReference>
<evidence type="ECO:0000256" key="10">
    <source>
        <dbReference type="HAMAP-Rule" id="MF_00185"/>
    </source>
</evidence>
<keyword evidence="5 10" id="KW-0819">tRNA processing</keyword>
<dbReference type="InterPro" id="IPR027417">
    <property type="entry name" value="P-loop_NTPase"/>
</dbReference>
<protein>
    <recommendedName>
        <fullName evidence="10">tRNA dimethylallyltransferase</fullName>
        <ecNumber evidence="10">2.5.1.75</ecNumber>
    </recommendedName>
    <alternativeName>
        <fullName evidence="10">Dimethylallyl diphosphate:tRNA dimethylallyltransferase</fullName>
        <shortName evidence="10">DMAPP:tRNA dimethylallyltransferase</shortName>
        <shortName evidence="10">DMATase</shortName>
    </alternativeName>
    <alternativeName>
        <fullName evidence="10">Isopentenyl-diphosphate:tRNA isopentenyltransferase</fullName>
        <shortName evidence="10">IPP transferase</shortName>
        <shortName evidence="10">IPPT</shortName>
        <shortName evidence="10">IPTase</shortName>
    </alternativeName>
</protein>
<evidence type="ECO:0000256" key="5">
    <source>
        <dbReference type="ARBA" id="ARBA00022694"/>
    </source>
</evidence>
<comment type="caution">
    <text evidence="14">The sequence shown here is derived from an EMBL/GenBank/DDBJ whole genome shotgun (WGS) entry which is preliminary data.</text>
</comment>
<keyword evidence="7 10" id="KW-0067">ATP-binding</keyword>
<proteinExistence type="inferred from homology"/>
<feature type="site" description="Interaction with substrate tRNA" evidence="10">
    <location>
        <position position="124"/>
    </location>
</feature>
<dbReference type="PANTHER" id="PTHR11088">
    <property type="entry name" value="TRNA DIMETHYLALLYLTRANSFERASE"/>
    <property type="match status" value="1"/>
</dbReference>
<comment type="catalytic activity">
    <reaction evidence="9 10 11">
        <text>adenosine(37) in tRNA + dimethylallyl diphosphate = N(6)-dimethylallyladenosine(37) in tRNA + diphosphate</text>
        <dbReference type="Rhea" id="RHEA:26482"/>
        <dbReference type="Rhea" id="RHEA-COMP:10162"/>
        <dbReference type="Rhea" id="RHEA-COMP:10375"/>
        <dbReference type="ChEBI" id="CHEBI:33019"/>
        <dbReference type="ChEBI" id="CHEBI:57623"/>
        <dbReference type="ChEBI" id="CHEBI:74411"/>
        <dbReference type="ChEBI" id="CHEBI:74415"/>
        <dbReference type="EC" id="2.5.1.75"/>
    </reaction>
</comment>
<keyword evidence="15" id="KW-1185">Reference proteome</keyword>
<keyword evidence="6 10" id="KW-0547">Nucleotide-binding</keyword>
<gene>
    <name evidence="10 14" type="primary">miaA</name>
    <name evidence="14" type="ORF">ACFQ14_14610</name>
</gene>
<evidence type="ECO:0000256" key="3">
    <source>
        <dbReference type="ARBA" id="ARBA00005842"/>
    </source>
</evidence>
<dbReference type="EC" id="2.5.1.75" evidence="10"/>
<dbReference type="Pfam" id="PF01715">
    <property type="entry name" value="IPPT"/>
    <property type="match status" value="1"/>
</dbReference>
<dbReference type="NCBIfam" id="TIGR00174">
    <property type="entry name" value="miaA"/>
    <property type="match status" value="1"/>
</dbReference>
<dbReference type="RefSeq" id="WP_377213492.1">
    <property type="nucleotide sequence ID" value="NZ_JBHTJV010000025.1"/>
</dbReference>
<dbReference type="InterPro" id="IPR039657">
    <property type="entry name" value="Dimethylallyltransferase"/>
</dbReference>
<evidence type="ECO:0000313" key="15">
    <source>
        <dbReference type="Proteomes" id="UP001597101"/>
    </source>
</evidence>
<evidence type="ECO:0000313" key="14">
    <source>
        <dbReference type="EMBL" id="MFD0917634.1"/>
    </source>
</evidence>
<sequence>MPQLDAILIAGPTASGKSAFAVDLAERVDGEIINTDSMQVYPVLNVLTARPPKEDLERVPHHLYAHVDPRLSYSAAQWVQHAEAAFSDVTKRGRVPIFVGGTGLYFMALEEGLSAVPPIPEDVREGVRQELIDRGAPHMHAKLAQLDPAAAARLKPGDSHRIARTLEVVLAHGKPLASFHEDDQNSGFLSGKRLQKHLLMPPRSTLHKRIDQRAGAMLDGGAIDEVRALLALNLPRDATALRAIGVSAIGSYIRGEQSLSETENLLKTATRQYAKRQSTWFRNRLGEKWKVHGGQ</sequence>
<evidence type="ECO:0000256" key="7">
    <source>
        <dbReference type="ARBA" id="ARBA00022840"/>
    </source>
</evidence>
<evidence type="ECO:0000256" key="8">
    <source>
        <dbReference type="ARBA" id="ARBA00022842"/>
    </source>
</evidence>
<evidence type="ECO:0000256" key="1">
    <source>
        <dbReference type="ARBA" id="ARBA00001946"/>
    </source>
</evidence>
<comment type="cofactor">
    <cofactor evidence="1 10">
        <name>Mg(2+)</name>
        <dbReference type="ChEBI" id="CHEBI:18420"/>
    </cofactor>
</comment>
<comment type="function">
    <text evidence="2 10 12">Catalyzes the transfer of a dimethylallyl group onto the adenine at position 37 in tRNAs that read codons beginning with uridine, leading to the formation of N6-(dimethylallyl)adenosine (i(6)A).</text>
</comment>
<accession>A0ABW3FGP0</accession>
<comment type="subunit">
    <text evidence="10">Monomer.</text>
</comment>
<feature type="binding site" evidence="10">
    <location>
        <begin position="11"/>
        <end position="18"/>
    </location>
    <ligand>
        <name>ATP</name>
        <dbReference type="ChEBI" id="CHEBI:30616"/>
    </ligand>
</feature>
<reference evidence="15" key="1">
    <citation type="journal article" date="2019" name="Int. J. Syst. Evol. Microbiol.">
        <title>The Global Catalogue of Microorganisms (GCM) 10K type strain sequencing project: providing services to taxonomists for standard genome sequencing and annotation.</title>
        <authorList>
            <consortium name="The Broad Institute Genomics Platform"/>
            <consortium name="The Broad Institute Genome Sequencing Center for Infectious Disease"/>
            <person name="Wu L."/>
            <person name="Ma J."/>
        </authorList>
    </citation>
    <scope>NUCLEOTIDE SEQUENCE [LARGE SCALE GENOMIC DNA]</scope>
    <source>
        <strain evidence="15">CCUG 60023</strain>
    </source>
</reference>
<evidence type="ECO:0000256" key="9">
    <source>
        <dbReference type="ARBA" id="ARBA00049563"/>
    </source>
</evidence>
<name>A0ABW3FGP0_9HYPH</name>
<dbReference type="Gene3D" id="1.10.20.140">
    <property type="match status" value="1"/>
</dbReference>
<dbReference type="InterPro" id="IPR018022">
    <property type="entry name" value="IPT"/>
</dbReference>
<dbReference type="EMBL" id="JBHTJV010000025">
    <property type="protein sequence ID" value="MFD0917634.1"/>
    <property type="molecule type" value="Genomic_DNA"/>
</dbReference>
<evidence type="ECO:0000256" key="12">
    <source>
        <dbReference type="RuleBase" id="RU003784"/>
    </source>
</evidence>